<evidence type="ECO:0000313" key="3">
    <source>
        <dbReference type="Proteomes" id="UP000494256"/>
    </source>
</evidence>
<evidence type="ECO:0008006" key="4">
    <source>
        <dbReference type="Google" id="ProtNLM"/>
    </source>
</evidence>
<name>A0A8S0Z0S4_ARCPL</name>
<feature type="signal peptide" evidence="1">
    <location>
        <begin position="1"/>
        <end position="17"/>
    </location>
</feature>
<gene>
    <name evidence="2" type="ORF">APLA_LOCUS2409</name>
</gene>
<reference evidence="2 3" key="1">
    <citation type="submission" date="2020-04" db="EMBL/GenBank/DDBJ databases">
        <authorList>
            <person name="Wallbank WR R."/>
            <person name="Pardo Diaz C."/>
            <person name="Kozak K."/>
            <person name="Martin S."/>
            <person name="Jiggins C."/>
            <person name="Moest M."/>
            <person name="Warren A I."/>
            <person name="Byers J.R.P. K."/>
            <person name="Montejo-Kovacevich G."/>
            <person name="Yen C E."/>
        </authorList>
    </citation>
    <scope>NUCLEOTIDE SEQUENCE [LARGE SCALE GENOMIC DNA]</scope>
</reference>
<evidence type="ECO:0000256" key="1">
    <source>
        <dbReference type="SAM" id="SignalP"/>
    </source>
</evidence>
<dbReference type="EMBL" id="CADEBD010000226">
    <property type="protein sequence ID" value="CAB3225762.1"/>
    <property type="molecule type" value="Genomic_DNA"/>
</dbReference>
<comment type="caution">
    <text evidence="2">The sequence shown here is derived from an EMBL/GenBank/DDBJ whole genome shotgun (WGS) entry which is preliminary data.</text>
</comment>
<accession>A0A8S0Z0S4</accession>
<sequence>MKWFSLFLFECGAGAEAMRFRFVPALLAHVNLLLVVSTPKPGSLPMLVVKGLNSKLQSISSWATVQVTESVITAC</sequence>
<organism evidence="2 3">
    <name type="scientific">Arctia plantaginis</name>
    <name type="common">Wood tiger moth</name>
    <name type="synonym">Phalaena plantaginis</name>
    <dbReference type="NCBI Taxonomy" id="874455"/>
    <lineage>
        <taxon>Eukaryota</taxon>
        <taxon>Metazoa</taxon>
        <taxon>Ecdysozoa</taxon>
        <taxon>Arthropoda</taxon>
        <taxon>Hexapoda</taxon>
        <taxon>Insecta</taxon>
        <taxon>Pterygota</taxon>
        <taxon>Neoptera</taxon>
        <taxon>Endopterygota</taxon>
        <taxon>Lepidoptera</taxon>
        <taxon>Glossata</taxon>
        <taxon>Ditrysia</taxon>
        <taxon>Noctuoidea</taxon>
        <taxon>Erebidae</taxon>
        <taxon>Arctiinae</taxon>
        <taxon>Arctia</taxon>
    </lineage>
</organism>
<dbReference type="OrthoDB" id="7427488at2759"/>
<proteinExistence type="predicted"/>
<dbReference type="AlphaFoldDB" id="A0A8S0Z0S4"/>
<dbReference type="Proteomes" id="UP000494256">
    <property type="component" value="Unassembled WGS sequence"/>
</dbReference>
<evidence type="ECO:0000313" key="2">
    <source>
        <dbReference type="EMBL" id="CAB3225762.1"/>
    </source>
</evidence>
<keyword evidence="1" id="KW-0732">Signal</keyword>
<protein>
    <recommendedName>
        <fullName evidence="4">Secreted protein</fullName>
    </recommendedName>
</protein>
<feature type="chain" id="PRO_5035727036" description="Secreted protein" evidence="1">
    <location>
        <begin position="18"/>
        <end position="75"/>
    </location>
</feature>